<dbReference type="CDD" id="cd01129">
    <property type="entry name" value="PulE-GspE-like"/>
    <property type="match status" value="1"/>
</dbReference>
<dbReference type="Pfam" id="PF05157">
    <property type="entry name" value="MshEN"/>
    <property type="match status" value="3"/>
</dbReference>
<gene>
    <name evidence="5" type="ORF">DC3_13580</name>
</gene>
<proteinExistence type="inferred from homology"/>
<evidence type="ECO:0000256" key="1">
    <source>
        <dbReference type="ARBA" id="ARBA00006611"/>
    </source>
</evidence>
<keyword evidence="6" id="KW-1185">Reference proteome</keyword>
<evidence type="ECO:0000256" key="2">
    <source>
        <dbReference type="ARBA" id="ARBA00022741"/>
    </source>
</evidence>
<feature type="domain" description="Bacterial type II secretion system protein E" evidence="4">
    <location>
        <begin position="707"/>
        <end position="721"/>
    </location>
</feature>
<evidence type="ECO:0000313" key="5">
    <source>
        <dbReference type="EMBL" id="GEM45723.1"/>
    </source>
</evidence>
<dbReference type="EMBL" id="BJXB01000005">
    <property type="protein sequence ID" value="GEM45723.1"/>
    <property type="molecule type" value="Genomic_DNA"/>
</dbReference>
<dbReference type="GO" id="GO:0005886">
    <property type="term" value="C:plasma membrane"/>
    <property type="evidence" value="ECO:0007669"/>
    <property type="project" value="TreeGrafter"/>
</dbReference>
<dbReference type="RefSeq" id="WP_146883283.1">
    <property type="nucleotide sequence ID" value="NZ_BJXB01000005.1"/>
</dbReference>
<dbReference type="PANTHER" id="PTHR30258:SF1">
    <property type="entry name" value="PROTEIN TRANSPORT PROTEIN HOFB HOMOLOG"/>
    <property type="match status" value="1"/>
</dbReference>
<dbReference type="InterPro" id="IPR027417">
    <property type="entry name" value="P-loop_NTPase"/>
</dbReference>
<name>A0A511MYS0_DEIC1</name>
<accession>A0A511MYS0</accession>
<dbReference type="InterPro" id="IPR001482">
    <property type="entry name" value="T2SS/T4SS_dom"/>
</dbReference>
<dbReference type="Gene3D" id="3.40.50.300">
    <property type="entry name" value="P-loop containing nucleotide triphosphate hydrolases"/>
    <property type="match status" value="1"/>
</dbReference>
<sequence length="890" mass="98691">MSLSISDRRLGAMLLEQGLISDEDLHRAIEAHTAMGGGRLSDILIQHNIVSERRIAKVIEENLGIPLIDLLKESLDPSAYQLLPGQTAQQHNAFPFAADHARRILKVAFLDPLHNMSLETVEDDTNYSVEPYQGLRSQLQWAIAKHYPELNLSIPEVTDIGHSEVAKVGQIMLRRGFIKETQLTEALSEQQKSGEPLGRVLVRMKYISEEQLYEVLSEHAGVPFIRNPKDYEPSDEVLGHMLRSDSIRLQAVPLEEHSGALLVGSSDFRNRADIEAAVGRPVKLALILPLALQELIERFYPEKSALGETLMQQGKITREQLLEGLSIQRRTRSNKPLGEILVDLGYLKVEDLESALSNQKSSGTRLEDTLVQSGKISEETIARSLALQLGYEYVNLNEAQVQLAVAQMVSESTARRYTVIPLRMQGNALVVAMKDPRHIFAIDDLRVMTGREIIPVVAQEKDILKIIERIHGNTDISSLNKELAAMRKDAAKEEQNSVLDALDDNAIVKVVDTIIREAALQEASDIHIEPNPTSLKVRFRVDGALREYQELPKSAANSIAARIKILGNLDIAERRIPQDGRVRFRKGAIDLDLRLSTLPTVYGEKIVMRLLQKASNIPEVEQLGFSEHNYQRFIDTIEKPYGIFLITGPTGSGKSFTTFSILKRISTPDSNTTTVEDPVEYEIPGINQTQVNVQAGMTFARALRSFLRQDPDIIMVGEIRDGETAQIATEAALTGHLVIATLHTNDAPGAITRLEEMGVESFNISAALIGVLAQRLVRRVCQNCKVAVSADPEVLRKLGLQEKDIKNATLYRGTGCAKCNQTGYKGRMAIHELLVVDEHVKKGINTGKAATEIKEIAMQHSGLKTLRTDGLEKALQGMTTLEEILGNTNE</sequence>
<dbReference type="Pfam" id="PF00437">
    <property type="entry name" value="T2SSE"/>
    <property type="match status" value="1"/>
</dbReference>
<evidence type="ECO:0000313" key="6">
    <source>
        <dbReference type="Proteomes" id="UP000321306"/>
    </source>
</evidence>
<dbReference type="OrthoDB" id="9808272at2"/>
<dbReference type="PROSITE" id="PS00662">
    <property type="entry name" value="T2SP_E"/>
    <property type="match status" value="1"/>
</dbReference>
<dbReference type="Gene3D" id="3.30.300.160">
    <property type="entry name" value="Type II secretion system, protein E, N-terminal domain"/>
    <property type="match status" value="2"/>
</dbReference>
<keyword evidence="2" id="KW-0547">Nucleotide-binding</keyword>
<dbReference type="Proteomes" id="UP000321306">
    <property type="component" value="Unassembled WGS sequence"/>
</dbReference>
<dbReference type="InterPro" id="IPR037257">
    <property type="entry name" value="T2SS_E_N_sf"/>
</dbReference>
<dbReference type="Gene3D" id="1.10.40.70">
    <property type="match status" value="1"/>
</dbReference>
<evidence type="ECO:0000259" key="4">
    <source>
        <dbReference type="PROSITE" id="PS00662"/>
    </source>
</evidence>
<evidence type="ECO:0000256" key="3">
    <source>
        <dbReference type="ARBA" id="ARBA00022840"/>
    </source>
</evidence>
<dbReference type="PANTHER" id="PTHR30258">
    <property type="entry name" value="TYPE II SECRETION SYSTEM PROTEIN GSPE-RELATED"/>
    <property type="match status" value="1"/>
</dbReference>
<dbReference type="FunFam" id="3.30.300.160:FF:000002">
    <property type="entry name" value="Type II secretion system protein E"/>
    <property type="match status" value="1"/>
</dbReference>
<reference evidence="5 6" key="1">
    <citation type="submission" date="2019-07" db="EMBL/GenBank/DDBJ databases">
        <title>Whole genome shotgun sequence of Deinococcus cellulosilyticus NBRC 106333.</title>
        <authorList>
            <person name="Hosoyama A."/>
            <person name="Uohara A."/>
            <person name="Ohji S."/>
            <person name="Ichikawa N."/>
        </authorList>
    </citation>
    <scope>NUCLEOTIDE SEQUENCE [LARGE SCALE GENOMIC DNA]</scope>
    <source>
        <strain evidence="5 6">NBRC 106333</strain>
    </source>
</reference>
<dbReference type="Gene3D" id="3.30.450.90">
    <property type="match status" value="1"/>
</dbReference>
<organism evidence="5 6">
    <name type="scientific">Deinococcus cellulosilyticus (strain DSM 18568 / NBRC 106333 / KACC 11606 / 5516J-15)</name>
    <dbReference type="NCBI Taxonomy" id="1223518"/>
    <lineage>
        <taxon>Bacteria</taxon>
        <taxon>Thermotogati</taxon>
        <taxon>Deinococcota</taxon>
        <taxon>Deinococci</taxon>
        <taxon>Deinococcales</taxon>
        <taxon>Deinococcaceae</taxon>
        <taxon>Deinococcus</taxon>
    </lineage>
</organism>
<dbReference type="GO" id="GO:0005524">
    <property type="term" value="F:ATP binding"/>
    <property type="evidence" value="ECO:0007669"/>
    <property type="project" value="UniProtKB-KW"/>
</dbReference>
<dbReference type="GO" id="GO:0016887">
    <property type="term" value="F:ATP hydrolysis activity"/>
    <property type="evidence" value="ECO:0007669"/>
    <property type="project" value="TreeGrafter"/>
</dbReference>
<protein>
    <submittedName>
        <fullName evidence="5">General secretion pathway protein GspE</fullName>
    </submittedName>
</protein>
<comment type="caution">
    <text evidence="5">The sequence shown here is derived from an EMBL/GenBank/DDBJ whole genome shotgun (WGS) entry which is preliminary data.</text>
</comment>
<dbReference type="SUPFAM" id="SSF160246">
    <property type="entry name" value="EspE N-terminal domain-like"/>
    <property type="match status" value="3"/>
</dbReference>
<dbReference type="SUPFAM" id="SSF52540">
    <property type="entry name" value="P-loop containing nucleoside triphosphate hydrolases"/>
    <property type="match status" value="1"/>
</dbReference>
<dbReference type="AlphaFoldDB" id="A0A511MYS0"/>
<keyword evidence="3" id="KW-0067">ATP-binding</keyword>
<dbReference type="InterPro" id="IPR007831">
    <property type="entry name" value="T2SS_GspE_N"/>
</dbReference>
<dbReference type="FunFam" id="3.40.50.300:FF:000398">
    <property type="entry name" value="Type IV pilus assembly ATPase PilB"/>
    <property type="match status" value="1"/>
</dbReference>
<comment type="similarity">
    <text evidence="1">Belongs to the GSP E family.</text>
</comment>